<reference evidence="3" key="1">
    <citation type="submission" date="2015-07" db="EMBL/GenBank/DDBJ databases">
        <authorList>
            <person name="Ju K.-S."/>
            <person name="Doroghazi J.R."/>
            <person name="Metcalf W.W."/>
        </authorList>
    </citation>
    <scope>NUCLEOTIDE SEQUENCE [LARGE SCALE GENOMIC DNA]</scope>
    <source>
        <strain evidence="3">NRRL 2290</strain>
    </source>
</reference>
<sequence length="193" mass="21741">MVVLDEGEVPMVDAADLFDAGERLDGAGLRALQLERLRASLRHAYEHVPFYRESFDKAGVHPDGCRRHTCGQSLRPFDGRDLADSITRDCCRFVAYPTRTDWRIRRASEDTPGALLVTWMYAQDSHTQDIADPVHNPACGRPSRGLDYDPQTCHRVHLCPSPACRHQWPADDFPTPSDHAATEHDQRPALATR</sequence>
<name>A0A0L8LZU6_9ACTN</name>
<comment type="caution">
    <text evidence="2">The sequence shown here is derived from an EMBL/GenBank/DDBJ whole genome shotgun (WGS) entry which is preliminary data.</text>
</comment>
<accession>A0A0L8LZU6</accession>
<dbReference type="AlphaFoldDB" id="A0A0L8LZU6"/>
<evidence type="ECO:0000256" key="1">
    <source>
        <dbReference type="SAM" id="MobiDB-lite"/>
    </source>
</evidence>
<feature type="region of interest" description="Disordered" evidence="1">
    <location>
        <begin position="170"/>
        <end position="193"/>
    </location>
</feature>
<evidence type="ECO:0000313" key="3">
    <source>
        <dbReference type="Proteomes" id="UP000037251"/>
    </source>
</evidence>
<keyword evidence="3" id="KW-1185">Reference proteome</keyword>
<dbReference type="STRING" id="67356.AQJ84_09240"/>
<dbReference type="InterPro" id="IPR042099">
    <property type="entry name" value="ANL_N_sf"/>
</dbReference>
<gene>
    <name evidence="2" type="ORF">ADK37_00875</name>
</gene>
<proteinExistence type="predicted"/>
<protein>
    <submittedName>
        <fullName evidence="2">Uncharacterized protein</fullName>
    </submittedName>
</protein>
<evidence type="ECO:0000313" key="2">
    <source>
        <dbReference type="EMBL" id="KOG43702.1"/>
    </source>
</evidence>
<dbReference type="EMBL" id="LGUS01000001">
    <property type="protein sequence ID" value="KOG43702.1"/>
    <property type="molecule type" value="Genomic_DNA"/>
</dbReference>
<dbReference type="Gene3D" id="3.40.50.12780">
    <property type="entry name" value="N-terminal domain of ligase-like"/>
    <property type="match status" value="1"/>
</dbReference>
<dbReference type="eggNOG" id="COG1541">
    <property type="taxonomic scope" value="Bacteria"/>
</dbReference>
<dbReference type="Proteomes" id="UP000037251">
    <property type="component" value="Unassembled WGS sequence"/>
</dbReference>
<dbReference type="PATRIC" id="fig|67356.5.peg.194"/>
<organism evidence="2 3">
    <name type="scientific">Streptomyces resistomycificus</name>
    <dbReference type="NCBI Taxonomy" id="67356"/>
    <lineage>
        <taxon>Bacteria</taxon>
        <taxon>Bacillati</taxon>
        <taxon>Actinomycetota</taxon>
        <taxon>Actinomycetes</taxon>
        <taxon>Kitasatosporales</taxon>
        <taxon>Streptomycetaceae</taxon>
        <taxon>Streptomyces</taxon>
        <taxon>Streptomyces aurantiacus group</taxon>
    </lineage>
</organism>